<organism evidence="2 3">
    <name type="scientific">Stephania cephalantha</name>
    <dbReference type="NCBI Taxonomy" id="152367"/>
    <lineage>
        <taxon>Eukaryota</taxon>
        <taxon>Viridiplantae</taxon>
        <taxon>Streptophyta</taxon>
        <taxon>Embryophyta</taxon>
        <taxon>Tracheophyta</taxon>
        <taxon>Spermatophyta</taxon>
        <taxon>Magnoliopsida</taxon>
        <taxon>Ranunculales</taxon>
        <taxon>Menispermaceae</taxon>
        <taxon>Menispermoideae</taxon>
        <taxon>Cissampelideae</taxon>
        <taxon>Stephania</taxon>
    </lineage>
</organism>
<evidence type="ECO:0000313" key="2">
    <source>
        <dbReference type="EMBL" id="KAK9094368.1"/>
    </source>
</evidence>
<accession>A0AAP0EPK6</accession>
<feature type="compositionally biased region" description="Polar residues" evidence="1">
    <location>
        <begin position="9"/>
        <end position="20"/>
    </location>
</feature>
<feature type="region of interest" description="Disordered" evidence="1">
    <location>
        <begin position="1"/>
        <end position="29"/>
    </location>
</feature>
<evidence type="ECO:0000313" key="3">
    <source>
        <dbReference type="Proteomes" id="UP001419268"/>
    </source>
</evidence>
<comment type="caution">
    <text evidence="2">The sequence shown here is derived from an EMBL/GenBank/DDBJ whole genome shotgun (WGS) entry which is preliminary data.</text>
</comment>
<reference evidence="2 3" key="1">
    <citation type="submission" date="2024-01" db="EMBL/GenBank/DDBJ databases">
        <title>Genome assemblies of Stephania.</title>
        <authorList>
            <person name="Yang L."/>
        </authorList>
    </citation>
    <scope>NUCLEOTIDE SEQUENCE [LARGE SCALE GENOMIC DNA]</scope>
    <source>
        <strain evidence="2">JXDWG</strain>
        <tissue evidence="2">Leaf</tissue>
    </source>
</reference>
<dbReference type="EMBL" id="JBBNAG010000011">
    <property type="protein sequence ID" value="KAK9094368.1"/>
    <property type="molecule type" value="Genomic_DNA"/>
</dbReference>
<proteinExistence type="predicted"/>
<dbReference type="Proteomes" id="UP001419268">
    <property type="component" value="Unassembled WGS sequence"/>
</dbReference>
<dbReference type="AlphaFoldDB" id="A0AAP0EPK6"/>
<name>A0AAP0EPK6_9MAGN</name>
<sequence length="65" mass="7444">MLGWENKVEQSPTQRSTPRSQYRGRSLAVANNRCRDDSLTPLSYHHLSRERCPGQVSPHCPRQAP</sequence>
<evidence type="ECO:0000256" key="1">
    <source>
        <dbReference type="SAM" id="MobiDB-lite"/>
    </source>
</evidence>
<gene>
    <name evidence="2" type="ORF">Scep_025837</name>
</gene>
<keyword evidence="3" id="KW-1185">Reference proteome</keyword>
<protein>
    <submittedName>
        <fullName evidence="2">Uncharacterized protein</fullName>
    </submittedName>
</protein>